<dbReference type="GO" id="GO:0005375">
    <property type="term" value="F:copper ion transmembrane transporter activity"/>
    <property type="evidence" value="ECO:0007669"/>
    <property type="project" value="UniProtKB-UniRule"/>
</dbReference>
<reference evidence="7" key="2">
    <citation type="submission" date="2025-08" db="UniProtKB">
        <authorList>
            <consortium name="Ensembl"/>
        </authorList>
    </citation>
    <scope>IDENTIFICATION</scope>
</reference>
<organism evidence="7 8">
    <name type="scientific">Amphiprion ocellaris</name>
    <name type="common">Clown anemonefish</name>
    <dbReference type="NCBI Taxonomy" id="80972"/>
    <lineage>
        <taxon>Eukaryota</taxon>
        <taxon>Metazoa</taxon>
        <taxon>Chordata</taxon>
        <taxon>Craniata</taxon>
        <taxon>Vertebrata</taxon>
        <taxon>Euteleostomi</taxon>
        <taxon>Actinopterygii</taxon>
        <taxon>Neopterygii</taxon>
        <taxon>Teleostei</taxon>
        <taxon>Neoteleostei</taxon>
        <taxon>Acanthomorphata</taxon>
        <taxon>Ovalentaria</taxon>
        <taxon>Pomacentridae</taxon>
        <taxon>Amphiprion</taxon>
    </lineage>
</organism>
<evidence type="ECO:0000313" key="7">
    <source>
        <dbReference type="Ensembl" id="ENSAOCP00000070483.1"/>
    </source>
</evidence>
<accession>A0AAQ5ZWM5</accession>
<keyword evidence="3 5" id="KW-1133">Transmembrane helix</keyword>
<evidence type="ECO:0000256" key="3">
    <source>
        <dbReference type="ARBA" id="ARBA00022989"/>
    </source>
</evidence>
<keyword evidence="5" id="KW-0813">Transport</keyword>
<dbReference type="PANTHER" id="PTHR12483:SF8">
    <property type="entry name" value="PROTEIN SLC31A2"/>
    <property type="match status" value="1"/>
</dbReference>
<feature type="region of interest" description="Disordered" evidence="6">
    <location>
        <begin position="59"/>
        <end position="95"/>
    </location>
</feature>
<feature type="transmembrane region" description="Helical" evidence="5">
    <location>
        <begin position="130"/>
        <end position="148"/>
    </location>
</feature>
<evidence type="ECO:0000256" key="4">
    <source>
        <dbReference type="ARBA" id="ARBA00023136"/>
    </source>
</evidence>
<keyword evidence="2 5" id="KW-0812">Transmembrane</keyword>
<keyword evidence="8" id="KW-1185">Reference proteome</keyword>
<dbReference type="GO" id="GO:0031902">
    <property type="term" value="C:late endosome membrane"/>
    <property type="evidence" value="ECO:0007669"/>
    <property type="project" value="UniProtKB-SubCell"/>
</dbReference>
<feature type="compositionally biased region" description="Low complexity" evidence="6">
    <location>
        <begin position="72"/>
        <end position="89"/>
    </location>
</feature>
<comment type="subcellular location">
    <subcellularLocation>
        <location evidence="1">Late endosome membrane</location>
        <topology evidence="1">Multi-pass membrane protein</topology>
    </subcellularLocation>
    <subcellularLocation>
        <location evidence="5">Membrane</location>
        <topology evidence="5">Multi-pass membrane protein</topology>
    </subcellularLocation>
</comment>
<feature type="transmembrane region" description="Helical" evidence="5">
    <location>
        <begin position="103"/>
        <end position="124"/>
    </location>
</feature>
<sequence>MMPMTFQVSNNVTLLFDFWDVHGPAGMVLSVFVVLLLTVFYEVLKVWRVWLGNGSKLSQPATGYTAPPSCRTDSSSALDSSPSESSLTPIEPQPPTTSTRKSWLLHVIQTLLHIVQVTLGYMLMLCVMSYNTWIFLGVIIGSVLGYFISFPLLGQTLPEEDVPDLGEAPAGGLHQGLQDGADVRLDAGPEELLGFGQDQSCAGRTEDESVCGYLLQRVLTMSTEGSNGWHVCGDSKQTNSAVSMEPLPLSFSNLC</sequence>
<dbReference type="AlphaFoldDB" id="A0AAQ5ZWM5"/>
<evidence type="ECO:0000256" key="1">
    <source>
        <dbReference type="ARBA" id="ARBA00004107"/>
    </source>
</evidence>
<dbReference type="Pfam" id="PF04145">
    <property type="entry name" value="Ctr"/>
    <property type="match status" value="1"/>
</dbReference>
<reference evidence="7 8" key="1">
    <citation type="submission" date="2022-01" db="EMBL/GenBank/DDBJ databases">
        <title>A chromosome-scale genome assembly of the false clownfish, Amphiprion ocellaris.</title>
        <authorList>
            <person name="Ryu T."/>
        </authorList>
    </citation>
    <scope>NUCLEOTIDE SEQUENCE [LARGE SCALE GENOMIC DNA]</scope>
</reference>
<comment type="similarity">
    <text evidence="5">Belongs to the copper transporter (Ctr) (TC 1.A.56) family. SLC31A subfamily.</text>
</comment>
<dbReference type="PANTHER" id="PTHR12483">
    <property type="entry name" value="SOLUTE CARRIER FAMILY 31 COPPER TRANSPORTERS"/>
    <property type="match status" value="1"/>
</dbReference>
<evidence type="ECO:0000256" key="2">
    <source>
        <dbReference type="ARBA" id="ARBA00022692"/>
    </source>
</evidence>
<dbReference type="Proteomes" id="UP001501940">
    <property type="component" value="Chromosome 17"/>
</dbReference>
<keyword evidence="5" id="KW-0406">Ion transport</keyword>
<dbReference type="InterPro" id="IPR007274">
    <property type="entry name" value="Cop_transporter"/>
</dbReference>
<dbReference type="GeneTree" id="ENSGT00940000159996"/>
<protein>
    <recommendedName>
        <fullName evidence="5">Copper transport protein</fullName>
    </recommendedName>
</protein>
<dbReference type="Ensembl" id="ENSAOCT00000078885.1">
    <property type="protein sequence ID" value="ENSAOCP00000070483.1"/>
    <property type="gene ID" value="ENSAOCG00000013189.2"/>
</dbReference>
<proteinExistence type="inferred from homology"/>
<keyword evidence="4 5" id="KW-0472">Membrane</keyword>
<reference evidence="7" key="3">
    <citation type="submission" date="2025-09" db="UniProtKB">
        <authorList>
            <consortium name="Ensembl"/>
        </authorList>
    </citation>
    <scope>IDENTIFICATION</scope>
</reference>
<evidence type="ECO:0000256" key="6">
    <source>
        <dbReference type="SAM" id="MobiDB-lite"/>
    </source>
</evidence>
<evidence type="ECO:0000313" key="8">
    <source>
        <dbReference type="Proteomes" id="UP001501940"/>
    </source>
</evidence>
<keyword evidence="5" id="KW-0187">Copper transport</keyword>
<name>A0AAQ5ZWM5_AMPOC</name>
<feature type="transmembrane region" description="Helical" evidence="5">
    <location>
        <begin position="25"/>
        <end position="44"/>
    </location>
</feature>
<keyword evidence="5" id="KW-0186">Copper</keyword>
<evidence type="ECO:0000256" key="5">
    <source>
        <dbReference type="RuleBase" id="RU367022"/>
    </source>
</evidence>
<gene>
    <name evidence="7" type="primary">SLC31A2</name>
</gene>